<evidence type="ECO:0000313" key="7">
    <source>
        <dbReference type="Proteomes" id="UP000308197"/>
    </source>
</evidence>
<dbReference type="InParanoid" id="A0A5C3PN48"/>
<evidence type="ECO:0000256" key="2">
    <source>
        <dbReference type="ARBA" id="ARBA00006727"/>
    </source>
</evidence>
<protein>
    <submittedName>
        <fullName evidence="6">MFS general substrate transporter</fullName>
    </submittedName>
</protein>
<keyword evidence="7" id="KW-1185">Reference proteome</keyword>
<keyword evidence="4" id="KW-1133">Transmembrane helix</keyword>
<feature type="transmembrane region" description="Helical" evidence="4">
    <location>
        <begin position="336"/>
        <end position="355"/>
    </location>
</feature>
<feature type="transmembrane region" description="Helical" evidence="4">
    <location>
        <begin position="280"/>
        <end position="299"/>
    </location>
</feature>
<feature type="transmembrane region" description="Helical" evidence="4">
    <location>
        <begin position="244"/>
        <end position="268"/>
    </location>
</feature>
<feature type="domain" description="Major facilitator superfamily (MFS) profile" evidence="5">
    <location>
        <begin position="42"/>
        <end position="429"/>
    </location>
</feature>
<dbReference type="InterPro" id="IPR011701">
    <property type="entry name" value="MFS"/>
</dbReference>
<feature type="transmembrane region" description="Helical" evidence="4">
    <location>
        <begin position="84"/>
        <end position="106"/>
    </location>
</feature>
<feature type="transmembrane region" description="Helical" evidence="4">
    <location>
        <begin position="138"/>
        <end position="158"/>
    </location>
</feature>
<evidence type="ECO:0000256" key="1">
    <source>
        <dbReference type="ARBA" id="ARBA00004141"/>
    </source>
</evidence>
<dbReference type="PROSITE" id="PS50850">
    <property type="entry name" value="MFS"/>
    <property type="match status" value="1"/>
</dbReference>
<evidence type="ECO:0000313" key="6">
    <source>
        <dbReference type="EMBL" id="TFK90369.1"/>
    </source>
</evidence>
<evidence type="ECO:0000256" key="3">
    <source>
        <dbReference type="SAM" id="MobiDB-lite"/>
    </source>
</evidence>
<feature type="compositionally biased region" description="Polar residues" evidence="3">
    <location>
        <begin position="11"/>
        <end position="25"/>
    </location>
</feature>
<dbReference type="CDD" id="cd17352">
    <property type="entry name" value="MFS_MCT_SLC16"/>
    <property type="match status" value="1"/>
</dbReference>
<feature type="transmembrane region" description="Helical" evidence="4">
    <location>
        <begin position="311"/>
        <end position="330"/>
    </location>
</feature>
<dbReference type="GO" id="GO:0016020">
    <property type="term" value="C:membrane"/>
    <property type="evidence" value="ECO:0007669"/>
    <property type="project" value="UniProtKB-SubCell"/>
</dbReference>
<dbReference type="AlphaFoldDB" id="A0A5C3PN48"/>
<dbReference type="PANTHER" id="PTHR11360:SF177">
    <property type="entry name" value="RIBOFLAVIN TRANSPORTER MCH5"/>
    <property type="match status" value="1"/>
</dbReference>
<dbReference type="Gene3D" id="1.20.1250.20">
    <property type="entry name" value="MFS general substrate transporter like domains"/>
    <property type="match status" value="2"/>
</dbReference>
<reference evidence="6 7" key="1">
    <citation type="journal article" date="2019" name="Nat. Ecol. Evol.">
        <title>Megaphylogeny resolves global patterns of mushroom evolution.</title>
        <authorList>
            <person name="Varga T."/>
            <person name="Krizsan K."/>
            <person name="Foldi C."/>
            <person name="Dima B."/>
            <person name="Sanchez-Garcia M."/>
            <person name="Sanchez-Ramirez S."/>
            <person name="Szollosi G.J."/>
            <person name="Szarkandi J.G."/>
            <person name="Papp V."/>
            <person name="Albert L."/>
            <person name="Andreopoulos W."/>
            <person name="Angelini C."/>
            <person name="Antonin V."/>
            <person name="Barry K.W."/>
            <person name="Bougher N.L."/>
            <person name="Buchanan P."/>
            <person name="Buyck B."/>
            <person name="Bense V."/>
            <person name="Catcheside P."/>
            <person name="Chovatia M."/>
            <person name="Cooper J."/>
            <person name="Damon W."/>
            <person name="Desjardin D."/>
            <person name="Finy P."/>
            <person name="Geml J."/>
            <person name="Haridas S."/>
            <person name="Hughes K."/>
            <person name="Justo A."/>
            <person name="Karasinski D."/>
            <person name="Kautmanova I."/>
            <person name="Kiss B."/>
            <person name="Kocsube S."/>
            <person name="Kotiranta H."/>
            <person name="LaButti K.M."/>
            <person name="Lechner B.E."/>
            <person name="Liimatainen K."/>
            <person name="Lipzen A."/>
            <person name="Lukacs Z."/>
            <person name="Mihaltcheva S."/>
            <person name="Morgado L.N."/>
            <person name="Niskanen T."/>
            <person name="Noordeloos M.E."/>
            <person name="Ohm R.A."/>
            <person name="Ortiz-Santana B."/>
            <person name="Ovrebo C."/>
            <person name="Racz N."/>
            <person name="Riley R."/>
            <person name="Savchenko A."/>
            <person name="Shiryaev A."/>
            <person name="Soop K."/>
            <person name="Spirin V."/>
            <person name="Szebenyi C."/>
            <person name="Tomsovsky M."/>
            <person name="Tulloss R.E."/>
            <person name="Uehling J."/>
            <person name="Grigoriev I.V."/>
            <person name="Vagvolgyi C."/>
            <person name="Papp T."/>
            <person name="Martin F.M."/>
            <person name="Miettinen O."/>
            <person name="Hibbett D.S."/>
            <person name="Nagy L.G."/>
        </authorList>
    </citation>
    <scope>NUCLEOTIDE SEQUENCE [LARGE SCALE GENOMIC DNA]</scope>
    <source>
        <strain evidence="6 7">HHB13444</strain>
    </source>
</reference>
<keyword evidence="4" id="KW-0472">Membrane</keyword>
<feature type="transmembrane region" description="Helical" evidence="4">
    <location>
        <begin position="202"/>
        <end position="223"/>
    </location>
</feature>
<feature type="transmembrane region" description="Helical" evidence="4">
    <location>
        <begin position="402"/>
        <end position="424"/>
    </location>
</feature>
<dbReference type="EMBL" id="ML211048">
    <property type="protein sequence ID" value="TFK90369.1"/>
    <property type="molecule type" value="Genomic_DNA"/>
</dbReference>
<dbReference type="Proteomes" id="UP000308197">
    <property type="component" value="Unassembled WGS sequence"/>
</dbReference>
<dbReference type="GO" id="GO:0022857">
    <property type="term" value="F:transmembrane transporter activity"/>
    <property type="evidence" value="ECO:0007669"/>
    <property type="project" value="InterPro"/>
</dbReference>
<proteinExistence type="inferred from homology"/>
<dbReference type="InterPro" id="IPR020846">
    <property type="entry name" value="MFS_dom"/>
</dbReference>
<dbReference type="SUPFAM" id="SSF103473">
    <property type="entry name" value="MFS general substrate transporter"/>
    <property type="match status" value="1"/>
</dbReference>
<comment type="subcellular location">
    <subcellularLocation>
        <location evidence="1">Membrane</location>
        <topology evidence="1">Multi-pass membrane protein</topology>
    </subcellularLocation>
</comment>
<dbReference type="PANTHER" id="PTHR11360">
    <property type="entry name" value="MONOCARBOXYLATE TRANSPORTER"/>
    <property type="match status" value="1"/>
</dbReference>
<gene>
    <name evidence="6" type="ORF">K466DRAFT_484892</name>
</gene>
<feature type="region of interest" description="Disordered" evidence="3">
    <location>
        <begin position="1"/>
        <end position="27"/>
    </location>
</feature>
<keyword evidence="4" id="KW-0812">Transmembrane</keyword>
<sequence>MAHPSHDETDTATSCGDGRTSSSKAPSLAGDPFRRCPDGGVDAWLTVLGAFLALFCTFGQLNAFGTFQTWYAEHQLHDLPPSTISWIGSLQLWIFFFSGGFIGRWFDAYGPRIIMIPGTLILVFSIMMTSLATQYYQYILAQGIAFGLGVGMIFYPSLSAISTYFSRYRGTALGVAFTGSGVGGMVYPIMFKQLFDKVGFAWAVRISGFISLACCIVAVCTVTTSQPPVRREGPLLDSSHFRDVPFVLVISGSVFVCLGLFIPFFYIADYAQDHGLSANTAFYIISALNGGGIIGRLAPPLVSDVVGRFNVITPCAFLLGMSALVFWIFAKTLVSILLFAILYGFLSGAFIAMLIPCVAQISEGEKLKEIGTRIGMLYSIVSFAALAGGPAAGAILKANNGSYHGMIILCGVANLVGSLFMLWARFRLDSRLLTRV</sequence>
<comment type="similarity">
    <text evidence="2">Belongs to the major facilitator superfamily. Monocarboxylate porter (TC 2.A.1.13) family.</text>
</comment>
<feature type="transmembrane region" description="Helical" evidence="4">
    <location>
        <begin position="376"/>
        <end position="396"/>
    </location>
</feature>
<dbReference type="Pfam" id="PF07690">
    <property type="entry name" value="MFS_1"/>
    <property type="match status" value="1"/>
</dbReference>
<feature type="transmembrane region" description="Helical" evidence="4">
    <location>
        <begin position="113"/>
        <end position="132"/>
    </location>
</feature>
<name>A0A5C3PN48_9APHY</name>
<dbReference type="InterPro" id="IPR036259">
    <property type="entry name" value="MFS_trans_sf"/>
</dbReference>
<organism evidence="6 7">
    <name type="scientific">Polyporus arcularius HHB13444</name>
    <dbReference type="NCBI Taxonomy" id="1314778"/>
    <lineage>
        <taxon>Eukaryota</taxon>
        <taxon>Fungi</taxon>
        <taxon>Dikarya</taxon>
        <taxon>Basidiomycota</taxon>
        <taxon>Agaricomycotina</taxon>
        <taxon>Agaricomycetes</taxon>
        <taxon>Polyporales</taxon>
        <taxon>Polyporaceae</taxon>
        <taxon>Polyporus</taxon>
    </lineage>
</organism>
<evidence type="ECO:0000259" key="5">
    <source>
        <dbReference type="PROSITE" id="PS50850"/>
    </source>
</evidence>
<feature type="transmembrane region" description="Helical" evidence="4">
    <location>
        <begin position="170"/>
        <end position="190"/>
    </location>
</feature>
<feature type="transmembrane region" description="Helical" evidence="4">
    <location>
        <begin position="43"/>
        <end position="64"/>
    </location>
</feature>
<accession>A0A5C3PN48</accession>
<dbReference type="InterPro" id="IPR050327">
    <property type="entry name" value="Proton-linked_MCT"/>
</dbReference>
<evidence type="ECO:0000256" key="4">
    <source>
        <dbReference type="SAM" id="Phobius"/>
    </source>
</evidence>